<name>K9ZMU0_ANACC</name>
<keyword evidence="1" id="KW-0472">Membrane</keyword>
<organism evidence="3 4">
    <name type="scientific">Anabaena cylindrica (strain ATCC 27899 / PCC 7122)</name>
    <dbReference type="NCBI Taxonomy" id="272123"/>
    <lineage>
        <taxon>Bacteria</taxon>
        <taxon>Bacillati</taxon>
        <taxon>Cyanobacteriota</taxon>
        <taxon>Cyanophyceae</taxon>
        <taxon>Nostocales</taxon>
        <taxon>Nostocaceae</taxon>
        <taxon>Anabaena</taxon>
    </lineage>
</organism>
<protein>
    <recommendedName>
        <fullName evidence="2">Inner membrane protein YqiJ N-terminal domain-containing protein</fullName>
    </recommendedName>
</protein>
<dbReference type="OrthoDB" id="484348at2"/>
<feature type="domain" description="Inner membrane protein YqiJ N-terminal" evidence="2">
    <location>
        <begin position="24"/>
        <end position="98"/>
    </location>
</feature>
<dbReference type="InterPro" id="IPR048376">
    <property type="entry name" value="YqiJ_N"/>
</dbReference>
<keyword evidence="1" id="KW-0812">Transmembrane</keyword>
<evidence type="ECO:0000313" key="4">
    <source>
        <dbReference type="Proteomes" id="UP000010474"/>
    </source>
</evidence>
<evidence type="ECO:0000259" key="2">
    <source>
        <dbReference type="Pfam" id="PF21001"/>
    </source>
</evidence>
<dbReference type="Proteomes" id="UP000010474">
    <property type="component" value="Chromosome"/>
</dbReference>
<proteinExistence type="predicted"/>
<evidence type="ECO:0000313" key="3">
    <source>
        <dbReference type="EMBL" id="AFZ60521.1"/>
    </source>
</evidence>
<dbReference type="AlphaFoldDB" id="K9ZMU0"/>
<sequence length="221" mass="24272">MLFSSANLPYWIFLITGVLLFLFMIVLGGGESELDADADLDVETDSDVSFGDFLGWAGIGKAPLLLLLATDLSLWGLLGWMLNVGLGGILRNKQIPFISVMILLISLIISLFLGRLIAEPISKIFAEFSEDASSDRLIGCIGTVSSVYIPRENLSKIGQIDVLDAKGNFLTINAVLPDWATIAPQRGEKVIVIELKQQIYLVIAKETVDEERWLDSSNRKN</sequence>
<dbReference type="Pfam" id="PF21001">
    <property type="entry name" value="YqiJ_N"/>
    <property type="match status" value="1"/>
</dbReference>
<dbReference type="eggNOG" id="ENOG502ZBUS">
    <property type="taxonomic scope" value="Bacteria"/>
</dbReference>
<feature type="transmembrane region" description="Helical" evidence="1">
    <location>
        <begin position="72"/>
        <end position="90"/>
    </location>
</feature>
<feature type="transmembrane region" description="Helical" evidence="1">
    <location>
        <begin position="97"/>
        <end position="118"/>
    </location>
</feature>
<feature type="transmembrane region" description="Helical" evidence="1">
    <location>
        <begin position="7"/>
        <end position="27"/>
    </location>
</feature>
<dbReference type="RefSeq" id="WP_015217136.1">
    <property type="nucleotide sequence ID" value="NC_019771.1"/>
</dbReference>
<keyword evidence="4" id="KW-1185">Reference proteome</keyword>
<evidence type="ECO:0000256" key="1">
    <source>
        <dbReference type="SAM" id="Phobius"/>
    </source>
</evidence>
<accession>K9ZMU0</accession>
<dbReference type="EMBL" id="CP003659">
    <property type="protein sequence ID" value="AFZ60521.1"/>
    <property type="molecule type" value="Genomic_DNA"/>
</dbReference>
<dbReference type="HOGENOM" id="CLU_1128328_0_0_3"/>
<reference evidence="4" key="1">
    <citation type="journal article" date="2013" name="Proc. Natl. Acad. Sci. U.S.A.">
        <title>Improving the coverage of the cyanobacterial phylum using diversity-driven genome sequencing.</title>
        <authorList>
            <person name="Shih P.M."/>
            <person name="Wu D."/>
            <person name="Latifi A."/>
            <person name="Axen S.D."/>
            <person name="Fewer D.P."/>
            <person name="Talla E."/>
            <person name="Calteau A."/>
            <person name="Cai F."/>
            <person name="Tandeau de Marsac N."/>
            <person name="Rippka R."/>
            <person name="Herdman M."/>
            <person name="Sivonen K."/>
            <person name="Coursin T."/>
            <person name="Laurent T."/>
            <person name="Goodwin L."/>
            <person name="Nolan M."/>
            <person name="Davenport K.W."/>
            <person name="Han C.S."/>
            <person name="Rubin E.M."/>
            <person name="Eisen J.A."/>
            <person name="Woyke T."/>
            <person name="Gugger M."/>
            <person name="Kerfeld C.A."/>
        </authorList>
    </citation>
    <scope>NUCLEOTIDE SEQUENCE [LARGE SCALE GENOMIC DNA]</scope>
    <source>
        <strain evidence="4">ATCC 27899 / PCC 7122</strain>
    </source>
</reference>
<dbReference type="KEGG" id="acy:Anacy_5191"/>
<keyword evidence="1" id="KW-1133">Transmembrane helix</keyword>
<dbReference type="PATRIC" id="fig|272123.3.peg.5638"/>
<dbReference type="STRING" id="272123.Anacy_5191"/>
<gene>
    <name evidence="3" type="ordered locus">Anacy_5191</name>
</gene>